<accession>M1Q298</accession>
<gene>
    <name evidence="2" type="ORF">FLSS-24_0008</name>
</gene>
<feature type="transmembrane region" description="Helical" evidence="1">
    <location>
        <begin position="31"/>
        <end position="52"/>
    </location>
</feature>
<name>M1Q298_9ZZZZ</name>
<keyword evidence="1" id="KW-0812">Transmembrane</keyword>
<evidence type="ECO:0000256" key="1">
    <source>
        <dbReference type="SAM" id="Phobius"/>
    </source>
</evidence>
<protein>
    <submittedName>
        <fullName evidence="2">Membrane protein</fullName>
    </submittedName>
</protein>
<keyword evidence="1" id="KW-1133">Transmembrane helix</keyword>
<sequence length="106" mass="12041">MAEEETSSPQNNQKNKIIKKSFNNTYNFTALIFKILGVLILIIGIWIGYFCFATREVMHKVFTSYNIPIFSRMISAGASIFSVMFGIFTIGAGEIIQKLHEINQKL</sequence>
<dbReference type="AlphaFoldDB" id="M1Q298"/>
<dbReference type="EMBL" id="JX684090">
    <property type="protein sequence ID" value="AGF93377.1"/>
    <property type="molecule type" value="Genomic_DNA"/>
</dbReference>
<proteinExistence type="predicted"/>
<organism evidence="2">
    <name type="scientific">uncultured organism</name>
    <dbReference type="NCBI Taxonomy" id="155900"/>
    <lineage>
        <taxon>unclassified sequences</taxon>
        <taxon>environmental samples</taxon>
    </lineage>
</organism>
<keyword evidence="1" id="KW-0472">Membrane</keyword>
<reference evidence="2" key="1">
    <citation type="journal article" date="2013" name="Syst. Appl. Microbiol.">
        <title>New insights into the archaeal diversity of a hypersaline microbial mat obtained by a metagenomic approach.</title>
        <authorList>
            <person name="Lopez-Lopez A."/>
            <person name="Richter M."/>
            <person name="Pena A."/>
            <person name="Tamames J."/>
            <person name="Rossello-Mora R."/>
        </authorList>
    </citation>
    <scope>NUCLEOTIDE SEQUENCE</scope>
</reference>
<evidence type="ECO:0000313" key="2">
    <source>
        <dbReference type="EMBL" id="AGF93377.1"/>
    </source>
</evidence>
<feature type="transmembrane region" description="Helical" evidence="1">
    <location>
        <begin position="73"/>
        <end position="96"/>
    </location>
</feature>